<feature type="transmembrane region" description="Helical" evidence="1">
    <location>
        <begin position="263"/>
        <end position="283"/>
    </location>
</feature>
<keyword evidence="3" id="KW-0328">Glycosyltransferase</keyword>
<keyword evidence="1" id="KW-1133">Transmembrane helix</keyword>
<dbReference type="InterPro" id="IPR029044">
    <property type="entry name" value="Nucleotide-diphossugar_trans"/>
</dbReference>
<evidence type="ECO:0000259" key="2">
    <source>
        <dbReference type="Pfam" id="PF00535"/>
    </source>
</evidence>
<organism evidence="3 4">
    <name type="scientific">Zunongwangia endophytica</name>
    <dbReference type="NCBI Taxonomy" id="1808945"/>
    <lineage>
        <taxon>Bacteria</taxon>
        <taxon>Pseudomonadati</taxon>
        <taxon>Bacteroidota</taxon>
        <taxon>Flavobacteriia</taxon>
        <taxon>Flavobacteriales</taxon>
        <taxon>Flavobacteriaceae</taxon>
        <taxon>Zunongwangia</taxon>
    </lineage>
</organism>
<feature type="domain" description="Glycosyltransferase 2-like" evidence="2">
    <location>
        <begin position="6"/>
        <end position="117"/>
    </location>
</feature>
<keyword evidence="1" id="KW-0472">Membrane</keyword>
<feature type="transmembrane region" description="Helical" evidence="1">
    <location>
        <begin position="290"/>
        <end position="310"/>
    </location>
</feature>
<dbReference type="EC" id="2.4.-.-" evidence="3"/>
<dbReference type="EMBL" id="JBHSAS010000006">
    <property type="protein sequence ID" value="MFC4027379.1"/>
    <property type="molecule type" value="Genomic_DNA"/>
</dbReference>
<sequence>MNREYSFIVPVYNRPEETRELLQSMTALNFNRDFEVVIVEDGSSHTSKEIIKEFEGTLHISYYFKDNSGPGKSRNYGMQRAKGNYFLILDSDVILPEDYLTQVDNGLEKNYCDCFGGPDGAHKTFSDIQKAIDFSMTSFLTTGGIRGGKKAVNKFQPRSFNMGLSKQAFKATGGFGSIHPGEDPDLSLRLEKLNFTTCLIPKAVVFHKRRIDWEKFYSQVYKFGLTRPILNRWHKGSGKITYWFPSVFITGFVISSLATRLDIWWMLGLYVFYFLVLFFMASIKTKSLKIGSLAVIATIIQFFGYGYGFLKSSYTMLIRKTDPEEAYPGLFFKDA</sequence>
<dbReference type="GO" id="GO:0016757">
    <property type="term" value="F:glycosyltransferase activity"/>
    <property type="evidence" value="ECO:0007669"/>
    <property type="project" value="UniProtKB-KW"/>
</dbReference>
<name>A0ABV8H5H2_9FLAO</name>
<comment type="caution">
    <text evidence="3">The sequence shown here is derived from an EMBL/GenBank/DDBJ whole genome shotgun (WGS) entry which is preliminary data.</text>
</comment>
<dbReference type="Gene3D" id="3.90.550.10">
    <property type="entry name" value="Spore Coat Polysaccharide Biosynthesis Protein SpsA, Chain A"/>
    <property type="match status" value="1"/>
</dbReference>
<evidence type="ECO:0000313" key="3">
    <source>
        <dbReference type="EMBL" id="MFC4027379.1"/>
    </source>
</evidence>
<dbReference type="InterPro" id="IPR001173">
    <property type="entry name" value="Glyco_trans_2-like"/>
</dbReference>
<accession>A0ABV8H5H2</accession>
<gene>
    <name evidence="3" type="ORF">ACFOS1_08180</name>
</gene>
<protein>
    <submittedName>
        <fullName evidence="3">Glycosyltransferase</fullName>
        <ecNumber evidence="3">2.4.-.-</ecNumber>
    </submittedName>
</protein>
<dbReference type="PANTHER" id="PTHR22916">
    <property type="entry name" value="GLYCOSYLTRANSFERASE"/>
    <property type="match status" value="1"/>
</dbReference>
<keyword evidence="1" id="KW-0812">Transmembrane</keyword>
<proteinExistence type="predicted"/>
<keyword evidence="3" id="KW-0808">Transferase</keyword>
<dbReference type="RefSeq" id="WP_290234288.1">
    <property type="nucleotide sequence ID" value="NZ_JAUFPZ010000002.1"/>
</dbReference>
<evidence type="ECO:0000313" key="4">
    <source>
        <dbReference type="Proteomes" id="UP001595793"/>
    </source>
</evidence>
<dbReference type="SUPFAM" id="SSF53448">
    <property type="entry name" value="Nucleotide-diphospho-sugar transferases"/>
    <property type="match status" value="1"/>
</dbReference>
<dbReference type="Proteomes" id="UP001595793">
    <property type="component" value="Unassembled WGS sequence"/>
</dbReference>
<dbReference type="Pfam" id="PF00535">
    <property type="entry name" value="Glycos_transf_2"/>
    <property type="match status" value="1"/>
</dbReference>
<evidence type="ECO:0000256" key="1">
    <source>
        <dbReference type="SAM" id="Phobius"/>
    </source>
</evidence>
<keyword evidence="4" id="KW-1185">Reference proteome</keyword>
<feature type="transmembrane region" description="Helical" evidence="1">
    <location>
        <begin position="240"/>
        <end position="257"/>
    </location>
</feature>
<reference evidence="4" key="1">
    <citation type="journal article" date="2019" name="Int. J. Syst. Evol. Microbiol.">
        <title>The Global Catalogue of Microorganisms (GCM) 10K type strain sequencing project: providing services to taxonomists for standard genome sequencing and annotation.</title>
        <authorList>
            <consortium name="The Broad Institute Genomics Platform"/>
            <consortium name="The Broad Institute Genome Sequencing Center for Infectious Disease"/>
            <person name="Wu L."/>
            <person name="Ma J."/>
        </authorList>
    </citation>
    <scope>NUCLEOTIDE SEQUENCE [LARGE SCALE GENOMIC DNA]</scope>
    <source>
        <strain evidence="4">CECT 9128</strain>
    </source>
</reference>
<dbReference type="PANTHER" id="PTHR22916:SF64">
    <property type="entry name" value="TRANSFERASE, PUTATIVE-RELATED"/>
    <property type="match status" value="1"/>
</dbReference>